<proteinExistence type="predicted"/>
<organism evidence="2 3">
    <name type="scientific">Peribacillus simplex NBRC 15720 = DSM 1321</name>
    <dbReference type="NCBI Taxonomy" id="1349754"/>
    <lineage>
        <taxon>Bacteria</taxon>
        <taxon>Bacillati</taxon>
        <taxon>Bacillota</taxon>
        <taxon>Bacilli</taxon>
        <taxon>Bacillales</taxon>
        <taxon>Bacillaceae</taxon>
        <taxon>Peribacillus</taxon>
    </lineage>
</organism>
<dbReference type="GeneID" id="56471632"/>
<gene>
    <name evidence="2" type="ORF">BS1321_02695</name>
</gene>
<dbReference type="Gene3D" id="3.40.1580.10">
    <property type="entry name" value="SMI1/KNR4-like"/>
    <property type="match status" value="1"/>
</dbReference>
<dbReference type="InterPro" id="IPR037883">
    <property type="entry name" value="Knr4/Smi1-like_sf"/>
</dbReference>
<dbReference type="InterPro" id="IPR018958">
    <property type="entry name" value="Knr4/Smi1-like_dom"/>
</dbReference>
<sequence>MNITGYGQATQEAINDFERYVDFEIPADYKQFLLEYNEGTTIVQQGNFYVDALDTLVSLKVLYGIDFNEKELDLMKWHEEYKKDLHTNCIIIGSDTYAGKILLINNDEEKGIYFWDQGWYSDPSSQDENIYKVAESFKSFIEGLKVLNEI</sequence>
<dbReference type="RefSeq" id="WP_063236461.1">
    <property type="nucleotide sequence ID" value="NZ_BCVO01000054.1"/>
</dbReference>
<dbReference type="OrthoDB" id="2220259at2"/>
<protein>
    <recommendedName>
        <fullName evidence="1">Knr4/Smi1-like domain-containing protein</fullName>
    </recommendedName>
</protein>
<name>A0A223ECK1_9BACI</name>
<dbReference type="Proteomes" id="UP000214618">
    <property type="component" value="Chromosome"/>
</dbReference>
<evidence type="ECO:0000313" key="3">
    <source>
        <dbReference type="Proteomes" id="UP000214618"/>
    </source>
</evidence>
<accession>A0A223ECK1</accession>
<dbReference type="SMART" id="SM00860">
    <property type="entry name" value="SMI1_KNR4"/>
    <property type="match status" value="1"/>
</dbReference>
<dbReference type="SUPFAM" id="SSF160631">
    <property type="entry name" value="SMI1/KNR4-like"/>
    <property type="match status" value="1"/>
</dbReference>
<reference evidence="2 3" key="1">
    <citation type="submission" date="2016-10" db="EMBL/GenBank/DDBJ databases">
        <title>The whole genome sequencing and assembly of Bacillus simplex DSM 1321 strain.</title>
        <authorList>
            <person name="Park M.-K."/>
            <person name="Lee Y.-J."/>
            <person name="Yi H."/>
            <person name="Bahn Y.-S."/>
            <person name="Kim J.F."/>
            <person name="Lee D.-W."/>
        </authorList>
    </citation>
    <scope>NUCLEOTIDE SEQUENCE [LARGE SCALE GENOMIC DNA]</scope>
    <source>
        <strain evidence="2 3">DSM 1321</strain>
    </source>
</reference>
<evidence type="ECO:0000259" key="1">
    <source>
        <dbReference type="SMART" id="SM00860"/>
    </source>
</evidence>
<dbReference type="AlphaFoldDB" id="A0A223ECK1"/>
<dbReference type="EMBL" id="CP017704">
    <property type="protein sequence ID" value="ASS92968.1"/>
    <property type="molecule type" value="Genomic_DNA"/>
</dbReference>
<evidence type="ECO:0000313" key="2">
    <source>
        <dbReference type="EMBL" id="ASS92968.1"/>
    </source>
</evidence>
<feature type="domain" description="Knr4/Smi1-like" evidence="1">
    <location>
        <begin position="8"/>
        <end position="143"/>
    </location>
</feature>
<dbReference type="Pfam" id="PF09346">
    <property type="entry name" value="SMI1_KNR4"/>
    <property type="match status" value="1"/>
</dbReference>